<name>A0A6J5E2S2_9BURK</name>
<gene>
    <name evidence="1" type="ORF">LMG29739_03225</name>
</gene>
<proteinExistence type="predicted"/>
<evidence type="ECO:0000313" key="1">
    <source>
        <dbReference type="EMBL" id="CAB3759711.1"/>
    </source>
</evidence>
<dbReference type="EMBL" id="CADIKF010000023">
    <property type="protein sequence ID" value="CAB3759711.1"/>
    <property type="molecule type" value="Genomic_DNA"/>
</dbReference>
<reference evidence="1 2" key="1">
    <citation type="submission" date="2020-04" db="EMBL/GenBank/DDBJ databases">
        <authorList>
            <person name="De Canck E."/>
        </authorList>
    </citation>
    <scope>NUCLEOTIDE SEQUENCE [LARGE SCALE GENOMIC DNA]</scope>
    <source>
        <strain evidence="1 2">LMG 29739</strain>
    </source>
</reference>
<accession>A0A6J5E2S2</accession>
<dbReference type="AlphaFoldDB" id="A0A6J5E2S2"/>
<dbReference type="RefSeq" id="WP_175111916.1">
    <property type="nucleotide sequence ID" value="NZ_CADIKF010000023.1"/>
</dbReference>
<evidence type="ECO:0000313" key="2">
    <source>
        <dbReference type="Proteomes" id="UP000494329"/>
    </source>
</evidence>
<keyword evidence="2" id="KW-1185">Reference proteome</keyword>
<sequence>MIASVHVYQGLEVHPLVYPRQATKPGFAHSYDEGFDAAVRIKEPDAADGEGRSRVFVVATGAPFWSSGDARRASTAYAEHLIDTCPPGRTIWDCD</sequence>
<protein>
    <submittedName>
        <fullName evidence="1">Uncharacterized protein</fullName>
    </submittedName>
</protein>
<organism evidence="1 2">
    <name type="scientific">Paraburkholderia solisilvae</name>
    <dbReference type="NCBI Taxonomy" id="624376"/>
    <lineage>
        <taxon>Bacteria</taxon>
        <taxon>Pseudomonadati</taxon>
        <taxon>Pseudomonadota</taxon>
        <taxon>Betaproteobacteria</taxon>
        <taxon>Burkholderiales</taxon>
        <taxon>Burkholderiaceae</taxon>
        <taxon>Paraburkholderia</taxon>
    </lineage>
</organism>
<dbReference type="Proteomes" id="UP000494329">
    <property type="component" value="Unassembled WGS sequence"/>
</dbReference>